<gene>
    <name evidence="2" type="ORF">FHS75_003112</name>
</gene>
<dbReference type="Proteomes" id="UP000522081">
    <property type="component" value="Unassembled WGS sequence"/>
</dbReference>
<dbReference type="SUPFAM" id="SSF54427">
    <property type="entry name" value="NTF2-like"/>
    <property type="match status" value="1"/>
</dbReference>
<evidence type="ECO:0000313" key="2">
    <source>
        <dbReference type="EMBL" id="NYH96761.1"/>
    </source>
</evidence>
<dbReference type="InterPro" id="IPR037401">
    <property type="entry name" value="SnoaL-like"/>
</dbReference>
<dbReference type="Pfam" id="PF13577">
    <property type="entry name" value="SnoaL_4"/>
    <property type="match status" value="1"/>
</dbReference>
<name>A0A7Y9XY45_9SPHN</name>
<dbReference type="Gene3D" id="3.10.450.50">
    <property type="match status" value="1"/>
</dbReference>
<sequence length="178" mass="20069">MTKEMQSVEERLAIVEDERAIEKVLADYALALDWIDMELLDKVFWDDAEIDYGFFQGSGRDFKPVVMDVEKSLGRRMHMVSNVRLSVTGNSAKASGYHLSIASPEVDKPVPDGLSVFAGYYLDTLEKRDGRWGISSRKHILVGGSQIPEIPLEGDMDALNRIGETRGPHPERDKLPYR</sequence>
<organism evidence="2 3">
    <name type="scientific">Novosphingobium marinum</name>
    <dbReference type="NCBI Taxonomy" id="1514948"/>
    <lineage>
        <taxon>Bacteria</taxon>
        <taxon>Pseudomonadati</taxon>
        <taxon>Pseudomonadota</taxon>
        <taxon>Alphaproteobacteria</taxon>
        <taxon>Sphingomonadales</taxon>
        <taxon>Sphingomonadaceae</taxon>
        <taxon>Novosphingobium</taxon>
    </lineage>
</organism>
<evidence type="ECO:0000313" key="3">
    <source>
        <dbReference type="Proteomes" id="UP000522081"/>
    </source>
</evidence>
<dbReference type="AlphaFoldDB" id="A0A7Y9XY45"/>
<dbReference type="EMBL" id="JACBZF010000007">
    <property type="protein sequence ID" value="NYH96761.1"/>
    <property type="molecule type" value="Genomic_DNA"/>
</dbReference>
<accession>A0A7Y9XY45</accession>
<protein>
    <recommendedName>
        <fullName evidence="1">SnoaL-like domain-containing protein</fullName>
    </recommendedName>
</protein>
<dbReference type="CDD" id="cd00531">
    <property type="entry name" value="NTF2_like"/>
    <property type="match status" value="1"/>
</dbReference>
<proteinExistence type="predicted"/>
<keyword evidence="3" id="KW-1185">Reference proteome</keyword>
<dbReference type="RefSeq" id="WP_179408572.1">
    <property type="nucleotide sequence ID" value="NZ_BMGF01000008.1"/>
</dbReference>
<feature type="domain" description="SnoaL-like" evidence="1">
    <location>
        <begin position="15"/>
        <end position="138"/>
    </location>
</feature>
<comment type="caution">
    <text evidence="2">The sequence shown here is derived from an EMBL/GenBank/DDBJ whole genome shotgun (WGS) entry which is preliminary data.</text>
</comment>
<reference evidence="2 3" key="1">
    <citation type="submission" date="2020-07" db="EMBL/GenBank/DDBJ databases">
        <title>Genomic Encyclopedia of Type Strains, Phase IV (KMG-IV): sequencing the most valuable type-strain genomes for metagenomic binning, comparative biology and taxonomic classification.</title>
        <authorList>
            <person name="Goeker M."/>
        </authorList>
    </citation>
    <scope>NUCLEOTIDE SEQUENCE [LARGE SCALE GENOMIC DNA]</scope>
    <source>
        <strain evidence="2 3">DSM 29043</strain>
    </source>
</reference>
<dbReference type="InterPro" id="IPR032710">
    <property type="entry name" value="NTF2-like_dom_sf"/>
</dbReference>
<evidence type="ECO:0000259" key="1">
    <source>
        <dbReference type="Pfam" id="PF13577"/>
    </source>
</evidence>